<feature type="non-terminal residue" evidence="1">
    <location>
        <position position="1"/>
    </location>
</feature>
<evidence type="ECO:0000313" key="1">
    <source>
        <dbReference type="EMBL" id="KRF99299.1"/>
    </source>
</evidence>
<proteinExistence type="predicted"/>
<name>A0A0Q9X195_DROWI</name>
<dbReference type="Proteomes" id="UP000007798">
    <property type="component" value="Unassembled WGS sequence"/>
</dbReference>
<dbReference type="EMBL" id="CH964232">
    <property type="protein sequence ID" value="KRF99299.1"/>
    <property type="molecule type" value="Genomic_DNA"/>
</dbReference>
<dbReference type="AlphaFoldDB" id="A0A0Q9X195"/>
<reference evidence="1 2" key="1">
    <citation type="journal article" date="2007" name="Nature">
        <title>Evolution of genes and genomes on the Drosophila phylogeny.</title>
        <authorList>
            <consortium name="Drosophila 12 Genomes Consortium"/>
            <person name="Clark A.G."/>
            <person name="Eisen M.B."/>
            <person name="Smith D.R."/>
            <person name="Bergman C.M."/>
            <person name="Oliver B."/>
            <person name="Markow T.A."/>
            <person name="Kaufman T.C."/>
            <person name="Kellis M."/>
            <person name="Gelbart W."/>
            <person name="Iyer V.N."/>
            <person name="Pollard D.A."/>
            <person name="Sackton T.B."/>
            <person name="Larracuente A.M."/>
            <person name="Singh N.D."/>
            <person name="Abad J.P."/>
            <person name="Abt D.N."/>
            <person name="Adryan B."/>
            <person name="Aguade M."/>
            <person name="Akashi H."/>
            <person name="Anderson W.W."/>
            <person name="Aquadro C.F."/>
            <person name="Ardell D.H."/>
            <person name="Arguello R."/>
            <person name="Artieri C.G."/>
            <person name="Barbash D.A."/>
            <person name="Barker D."/>
            <person name="Barsanti P."/>
            <person name="Batterham P."/>
            <person name="Batzoglou S."/>
            <person name="Begun D."/>
            <person name="Bhutkar A."/>
            <person name="Blanco E."/>
            <person name="Bosak S.A."/>
            <person name="Bradley R.K."/>
            <person name="Brand A.D."/>
            <person name="Brent M.R."/>
            <person name="Brooks A.N."/>
            <person name="Brown R.H."/>
            <person name="Butlin R.K."/>
            <person name="Caggese C."/>
            <person name="Calvi B.R."/>
            <person name="Bernardo de Carvalho A."/>
            <person name="Caspi A."/>
            <person name="Castrezana S."/>
            <person name="Celniker S.E."/>
            <person name="Chang J.L."/>
            <person name="Chapple C."/>
            <person name="Chatterji S."/>
            <person name="Chinwalla A."/>
            <person name="Civetta A."/>
            <person name="Clifton S.W."/>
            <person name="Comeron J.M."/>
            <person name="Costello J.C."/>
            <person name="Coyne J.A."/>
            <person name="Daub J."/>
            <person name="David R.G."/>
            <person name="Delcher A.L."/>
            <person name="Delehaunty K."/>
            <person name="Do C.B."/>
            <person name="Ebling H."/>
            <person name="Edwards K."/>
            <person name="Eickbush T."/>
            <person name="Evans J.D."/>
            <person name="Filipski A."/>
            <person name="Findeiss S."/>
            <person name="Freyhult E."/>
            <person name="Fulton L."/>
            <person name="Fulton R."/>
            <person name="Garcia A.C."/>
            <person name="Gardiner A."/>
            <person name="Garfield D.A."/>
            <person name="Garvin B.E."/>
            <person name="Gibson G."/>
            <person name="Gilbert D."/>
            <person name="Gnerre S."/>
            <person name="Godfrey J."/>
            <person name="Good R."/>
            <person name="Gotea V."/>
            <person name="Gravely B."/>
            <person name="Greenberg A.J."/>
            <person name="Griffiths-Jones S."/>
            <person name="Gross S."/>
            <person name="Guigo R."/>
            <person name="Gustafson E.A."/>
            <person name="Haerty W."/>
            <person name="Hahn M.W."/>
            <person name="Halligan D.L."/>
            <person name="Halpern A.L."/>
            <person name="Halter G.M."/>
            <person name="Han M.V."/>
            <person name="Heger A."/>
            <person name="Hillier L."/>
            <person name="Hinrichs A.S."/>
            <person name="Holmes I."/>
            <person name="Hoskins R.A."/>
            <person name="Hubisz M.J."/>
            <person name="Hultmark D."/>
            <person name="Huntley M.A."/>
            <person name="Jaffe D.B."/>
            <person name="Jagadeeshan S."/>
            <person name="Jeck W.R."/>
            <person name="Johnson J."/>
            <person name="Jones C.D."/>
            <person name="Jordan W.C."/>
            <person name="Karpen G.H."/>
            <person name="Kataoka E."/>
            <person name="Keightley P.D."/>
            <person name="Kheradpour P."/>
            <person name="Kirkness E.F."/>
            <person name="Koerich L.B."/>
            <person name="Kristiansen K."/>
            <person name="Kudrna D."/>
            <person name="Kulathinal R.J."/>
            <person name="Kumar S."/>
            <person name="Kwok R."/>
            <person name="Lander E."/>
            <person name="Langley C.H."/>
            <person name="Lapoint R."/>
            <person name="Lazzaro B.P."/>
            <person name="Lee S.J."/>
            <person name="Levesque L."/>
            <person name="Li R."/>
            <person name="Lin C.F."/>
            <person name="Lin M.F."/>
            <person name="Lindblad-Toh K."/>
            <person name="Llopart A."/>
            <person name="Long M."/>
            <person name="Low L."/>
            <person name="Lozovsky E."/>
            <person name="Lu J."/>
            <person name="Luo M."/>
            <person name="Machado C.A."/>
            <person name="Makalowski W."/>
            <person name="Marzo M."/>
            <person name="Matsuda M."/>
            <person name="Matzkin L."/>
            <person name="McAllister B."/>
            <person name="McBride C.S."/>
            <person name="McKernan B."/>
            <person name="McKernan K."/>
            <person name="Mendez-Lago M."/>
            <person name="Minx P."/>
            <person name="Mollenhauer M.U."/>
            <person name="Montooth K."/>
            <person name="Mount S.M."/>
            <person name="Mu X."/>
            <person name="Myers E."/>
            <person name="Negre B."/>
            <person name="Newfeld S."/>
            <person name="Nielsen R."/>
            <person name="Noor M.A."/>
            <person name="O'Grady P."/>
            <person name="Pachter L."/>
            <person name="Papaceit M."/>
            <person name="Parisi M.J."/>
            <person name="Parisi M."/>
            <person name="Parts L."/>
            <person name="Pedersen J.S."/>
            <person name="Pesole G."/>
            <person name="Phillippy A.M."/>
            <person name="Ponting C.P."/>
            <person name="Pop M."/>
            <person name="Porcelli D."/>
            <person name="Powell J.R."/>
            <person name="Prohaska S."/>
            <person name="Pruitt K."/>
            <person name="Puig M."/>
            <person name="Quesneville H."/>
            <person name="Ram K.R."/>
            <person name="Rand D."/>
            <person name="Rasmussen M.D."/>
            <person name="Reed L.K."/>
            <person name="Reenan R."/>
            <person name="Reily A."/>
            <person name="Remington K.A."/>
            <person name="Rieger T.T."/>
            <person name="Ritchie M.G."/>
            <person name="Robin C."/>
            <person name="Rogers Y.H."/>
            <person name="Rohde C."/>
            <person name="Rozas J."/>
            <person name="Rubenfield M.J."/>
            <person name="Ruiz A."/>
            <person name="Russo S."/>
            <person name="Salzberg S.L."/>
            <person name="Sanchez-Gracia A."/>
            <person name="Saranga D.J."/>
            <person name="Sato H."/>
            <person name="Schaeffer S.W."/>
            <person name="Schatz M.C."/>
            <person name="Schlenke T."/>
            <person name="Schwartz R."/>
            <person name="Segarra C."/>
            <person name="Singh R.S."/>
            <person name="Sirot L."/>
            <person name="Sirota M."/>
            <person name="Sisneros N.B."/>
            <person name="Smith C.D."/>
            <person name="Smith T.F."/>
            <person name="Spieth J."/>
            <person name="Stage D.E."/>
            <person name="Stark A."/>
            <person name="Stephan W."/>
            <person name="Strausberg R.L."/>
            <person name="Strempel S."/>
            <person name="Sturgill D."/>
            <person name="Sutton G."/>
            <person name="Sutton G.G."/>
            <person name="Tao W."/>
            <person name="Teichmann S."/>
            <person name="Tobari Y.N."/>
            <person name="Tomimura Y."/>
            <person name="Tsolas J.M."/>
            <person name="Valente V.L."/>
            <person name="Venter E."/>
            <person name="Venter J.C."/>
            <person name="Vicario S."/>
            <person name="Vieira F.G."/>
            <person name="Vilella A.J."/>
            <person name="Villasante A."/>
            <person name="Walenz B."/>
            <person name="Wang J."/>
            <person name="Wasserman M."/>
            <person name="Watts T."/>
            <person name="Wilson D."/>
            <person name="Wilson R.K."/>
            <person name="Wing R.A."/>
            <person name="Wolfner M.F."/>
            <person name="Wong A."/>
            <person name="Wong G.K."/>
            <person name="Wu C.I."/>
            <person name="Wu G."/>
            <person name="Yamamoto D."/>
            <person name="Yang H.P."/>
            <person name="Yang S.P."/>
            <person name="Yorke J.A."/>
            <person name="Yoshida K."/>
            <person name="Zdobnov E."/>
            <person name="Zhang P."/>
            <person name="Zhang Y."/>
            <person name="Zimin A.V."/>
            <person name="Baldwin J."/>
            <person name="Abdouelleil A."/>
            <person name="Abdulkadir J."/>
            <person name="Abebe A."/>
            <person name="Abera B."/>
            <person name="Abreu J."/>
            <person name="Acer S.C."/>
            <person name="Aftuck L."/>
            <person name="Alexander A."/>
            <person name="An P."/>
            <person name="Anderson E."/>
            <person name="Anderson S."/>
            <person name="Arachi H."/>
            <person name="Azer M."/>
            <person name="Bachantsang P."/>
            <person name="Barry A."/>
            <person name="Bayul T."/>
            <person name="Berlin A."/>
            <person name="Bessette D."/>
            <person name="Bloom T."/>
            <person name="Blye J."/>
            <person name="Boguslavskiy L."/>
            <person name="Bonnet C."/>
            <person name="Boukhgalter B."/>
            <person name="Bourzgui I."/>
            <person name="Brown A."/>
            <person name="Cahill P."/>
            <person name="Channer S."/>
            <person name="Cheshatsang Y."/>
            <person name="Chuda L."/>
            <person name="Citroen M."/>
            <person name="Collymore A."/>
            <person name="Cooke P."/>
            <person name="Costello M."/>
            <person name="D'Aco K."/>
            <person name="Daza R."/>
            <person name="De Haan G."/>
            <person name="DeGray S."/>
            <person name="DeMaso C."/>
            <person name="Dhargay N."/>
            <person name="Dooley K."/>
            <person name="Dooley E."/>
            <person name="Doricent M."/>
            <person name="Dorje P."/>
            <person name="Dorjee K."/>
            <person name="Dupes A."/>
            <person name="Elong R."/>
            <person name="Falk J."/>
            <person name="Farina A."/>
            <person name="Faro S."/>
            <person name="Ferguson D."/>
            <person name="Fisher S."/>
            <person name="Foley C.D."/>
            <person name="Franke A."/>
            <person name="Friedrich D."/>
            <person name="Gadbois L."/>
            <person name="Gearin G."/>
            <person name="Gearin C.R."/>
            <person name="Giannoukos G."/>
            <person name="Goode T."/>
            <person name="Graham J."/>
            <person name="Grandbois E."/>
            <person name="Grewal S."/>
            <person name="Gyaltsen K."/>
            <person name="Hafez N."/>
            <person name="Hagos B."/>
            <person name="Hall J."/>
            <person name="Henson C."/>
            <person name="Hollinger A."/>
            <person name="Honan T."/>
            <person name="Huard M.D."/>
            <person name="Hughes L."/>
            <person name="Hurhula B."/>
            <person name="Husby M.E."/>
            <person name="Kamat A."/>
            <person name="Kanga B."/>
            <person name="Kashin S."/>
            <person name="Khazanovich D."/>
            <person name="Kisner P."/>
            <person name="Lance K."/>
            <person name="Lara M."/>
            <person name="Lee W."/>
            <person name="Lennon N."/>
            <person name="Letendre F."/>
            <person name="LeVine R."/>
            <person name="Lipovsky A."/>
            <person name="Liu X."/>
            <person name="Liu J."/>
            <person name="Liu S."/>
            <person name="Lokyitsang T."/>
            <person name="Lokyitsang Y."/>
            <person name="Lubonja R."/>
            <person name="Lui A."/>
            <person name="MacDonald P."/>
            <person name="Magnisalis V."/>
            <person name="Maru K."/>
            <person name="Matthews C."/>
            <person name="McCusker W."/>
            <person name="McDonough S."/>
            <person name="Mehta T."/>
            <person name="Meldrim J."/>
            <person name="Meneus L."/>
            <person name="Mihai O."/>
            <person name="Mihalev A."/>
            <person name="Mihova T."/>
            <person name="Mittelman R."/>
            <person name="Mlenga V."/>
            <person name="Montmayeur A."/>
            <person name="Mulrain L."/>
            <person name="Navidi A."/>
            <person name="Naylor J."/>
            <person name="Negash T."/>
            <person name="Nguyen T."/>
            <person name="Nguyen N."/>
            <person name="Nicol R."/>
            <person name="Norbu C."/>
            <person name="Norbu N."/>
            <person name="Novod N."/>
            <person name="O'Neill B."/>
            <person name="Osman S."/>
            <person name="Markiewicz E."/>
            <person name="Oyono O.L."/>
            <person name="Patti C."/>
            <person name="Phunkhang P."/>
            <person name="Pierre F."/>
            <person name="Priest M."/>
            <person name="Raghuraman S."/>
            <person name="Rege F."/>
            <person name="Reyes R."/>
            <person name="Rise C."/>
            <person name="Rogov P."/>
            <person name="Ross K."/>
            <person name="Ryan E."/>
            <person name="Settipalli S."/>
            <person name="Shea T."/>
            <person name="Sherpa N."/>
            <person name="Shi L."/>
            <person name="Shih D."/>
            <person name="Sparrow T."/>
            <person name="Spaulding J."/>
            <person name="Stalker J."/>
            <person name="Stange-Thomann N."/>
            <person name="Stavropoulos S."/>
            <person name="Stone C."/>
            <person name="Strader C."/>
            <person name="Tesfaye S."/>
            <person name="Thomson T."/>
            <person name="Thoulutsang Y."/>
            <person name="Thoulutsang D."/>
            <person name="Topham K."/>
            <person name="Topping I."/>
            <person name="Tsamla T."/>
            <person name="Vassiliev H."/>
            <person name="Vo A."/>
            <person name="Wangchuk T."/>
            <person name="Wangdi T."/>
            <person name="Weiand M."/>
            <person name="Wilkinson J."/>
            <person name="Wilson A."/>
            <person name="Yadav S."/>
            <person name="Young G."/>
            <person name="Yu Q."/>
            <person name="Zembek L."/>
            <person name="Zhong D."/>
            <person name="Zimmer A."/>
            <person name="Zwirko Z."/>
            <person name="Jaffe D.B."/>
            <person name="Alvarez P."/>
            <person name="Brockman W."/>
            <person name="Butler J."/>
            <person name="Chin C."/>
            <person name="Gnerre S."/>
            <person name="Grabherr M."/>
            <person name="Kleber M."/>
            <person name="Mauceli E."/>
            <person name="MacCallum I."/>
        </authorList>
    </citation>
    <scope>NUCLEOTIDE SEQUENCE [LARGE SCALE GENOMIC DNA]</scope>
    <source>
        <strain evidence="2">Tucson 14030-0811.24</strain>
    </source>
</reference>
<accession>A0A0Q9X195</accession>
<dbReference type="OrthoDB" id="10479010at2759"/>
<organism evidence="1 2">
    <name type="scientific">Drosophila willistoni</name>
    <name type="common">Fruit fly</name>
    <dbReference type="NCBI Taxonomy" id="7260"/>
    <lineage>
        <taxon>Eukaryota</taxon>
        <taxon>Metazoa</taxon>
        <taxon>Ecdysozoa</taxon>
        <taxon>Arthropoda</taxon>
        <taxon>Hexapoda</taxon>
        <taxon>Insecta</taxon>
        <taxon>Pterygota</taxon>
        <taxon>Neoptera</taxon>
        <taxon>Endopterygota</taxon>
        <taxon>Diptera</taxon>
        <taxon>Brachycera</taxon>
        <taxon>Muscomorpha</taxon>
        <taxon>Ephydroidea</taxon>
        <taxon>Drosophilidae</taxon>
        <taxon>Drosophila</taxon>
        <taxon>Sophophora</taxon>
    </lineage>
</organism>
<evidence type="ECO:0000313" key="2">
    <source>
        <dbReference type="Proteomes" id="UP000007798"/>
    </source>
</evidence>
<dbReference type="InParanoid" id="A0A0Q9X195"/>
<keyword evidence="2" id="KW-1185">Reference proteome</keyword>
<sequence>PGSSNDNYPNCADCHRHLSDSSPKVEAIGDKALKWMRFHLCRHIK</sequence>
<protein>
    <submittedName>
        <fullName evidence="1">Uncharacterized protein</fullName>
    </submittedName>
</protein>
<gene>
    <name evidence="1" type="primary">Dwil\GK27484</name>
    <name evidence="1" type="ORF">Dwil_GK27484</name>
</gene>